<dbReference type="PANTHER" id="PTHR30250">
    <property type="entry name" value="PST FAMILY PREDICTED COLANIC ACID TRANSPORTER"/>
    <property type="match status" value="1"/>
</dbReference>
<feature type="transmembrane region" description="Helical" evidence="6">
    <location>
        <begin position="99"/>
        <end position="118"/>
    </location>
</feature>
<keyword evidence="5 6" id="KW-0472">Membrane</keyword>
<dbReference type="EMBL" id="CP048788">
    <property type="protein sequence ID" value="QJF50285.1"/>
    <property type="molecule type" value="Genomic_DNA"/>
</dbReference>
<feature type="transmembrane region" description="Helical" evidence="6">
    <location>
        <begin position="227"/>
        <end position="243"/>
    </location>
</feature>
<feature type="transmembrane region" description="Helical" evidence="6">
    <location>
        <begin position="20"/>
        <end position="42"/>
    </location>
</feature>
<keyword evidence="4 6" id="KW-1133">Transmembrane helix</keyword>
<dbReference type="Pfam" id="PF01943">
    <property type="entry name" value="Polysacc_synt"/>
    <property type="match status" value="1"/>
</dbReference>
<dbReference type="Proteomes" id="UP000503308">
    <property type="component" value="Chromosome"/>
</dbReference>
<feature type="transmembrane region" description="Helical" evidence="6">
    <location>
        <begin position="304"/>
        <end position="327"/>
    </location>
</feature>
<evidence type="ECO:0000256" key="3">
    <source>
        <dbReference type="ARBA" id="ARBA00022692"/>
    </source>
</evidence>
<dbReference type="InterPro" id="IPR002797">
    <property type="entry name" value="Polysacc_synth"/>
</dbReference>
<evidence type="ECO:0000256" key="4">
    <source>
        <dbReference type="ARBA" id="ARBA00022989"/>
    </source>
</evidence>
<reference evidence="7 8" key="1">
    <citation type="submission" date="2020-02" db="EMBL/GenBank/DDBJ databases">
        <title>Genome sequence of Roseobacter ponti.</title>
        <authorList>
            <person name="Hollensteiner J."/>
            <person name="Schneider D."/>
            <person name="Poehlein A."/>
            <person name="Daniel R."/>
        </authorList>
    </citation>
    <scope>NUCLEOTIDE SEQUENCE [LARGE SCALE GENOMIC DNA]</scope>
    <source>
        <strain evidence="7 8">DSM 106830</strain>
    </source>
</reference>
<protein>
    <submittedName>
        <fullName evidence="7">Oligosaccharide flippase family protein</fullName>
    </submittedName>
</protein>
<evidence type="ECO:0000256" key="6">
    <source>
        <dbReference type="SAM" id="Phobius"/>
    </source>
</evidence>
<keyword evidence="2" id="KW-1003">Cell membrane</keyword>
<dbReference type="RefSeq" id="WP_169639502.1">
    <property type="nucleotide sequence ID" value="NZ_CP048788.1"/>
</dbReference>
<dbReference type="InterPro" id="IPR050833">
    <property type="entry name" value="Poly_Biosynth_Transport"/>
</dbReference>
<evidence type="ECO:0000256" key="1">
    <source>
        <dbReference type="ARBA" id="ARBA00004651"/>
    </source>
</evidence>
<feature type="transmembrane region" description="Helical" evidence="6">
    <location>
        <begin position="339"/>
        <end position="361"/>
    </location>
</feature>
<comment type="subcellular location">
    <subcellularLocation>
        <location evidence="1">Cell membrane</location>
        <topology evidence="1">Multi-pass membrane protein</topology>
    </subcellularLocation>
</comment>
<evidence type="ECO:0000256" key="5">
    <source>
        <dbReference type="ARBA" id="ARBA00023136"/>
    </source>
</evidence>
<accession>A0A858SNN6</accession>
<feature type="transmembrane region" description="Helical" evidence="6">
    <location>
        <begin position="263"/>
        <end position="284"/>
    </location>
</feature>
<name>A0A858SNN6_9RHOB</name>
<feature type="transmembrane region" description="Helical" evidence="6">
    <location>
        <begin position="163"/>
        <end position="182"/>
    </location>
</feature>
<dbReference type="AlphaFoldDB" id="A0A858SNN6"/>
<sequence>MTMRPTLQLPVPGFFRDLGIMSVVRLSGGFLLFATQVMLARWMSTDDFGIFSFAWMWVAILSTVAGFGYVAASVRFLARYNDQHMAGMAHGIIRHSRQVVLISAGVVSLIAWAAFELLLENSPYLPGLRIALFAVPVLTLLNIDSAVARAMGWMGMSTIAEQIGRPLVLLAAGAVLAHLYGVTTSGTYIAACLAAYLIVTSVQNVVVRRRIARALPEVPPLYERRRWNSVAFLLFWLSLSQMLRINGDGIVVGLVLGTEQVALYVTAVRTATLAGFVLVITNMVSQPRLSALMGRKDDEELRRFYRTARLATLAAVIAIALALSVLGKPVLGLFGPQYVAAYPALLILLGGHVVAAYFGPAMSLLTMGDEQKAVALISTAGAILNILLTLFLASHYGIAGAACSSAGTAVLTAFLMARIAERRIL</sequence>
<proteinExistence type="predicted"/>
<dbReference type="PANTHER" id="PTHR30250:SF11">
    <property type="entry name" value="O-ANTIGEN TRANSPORTER-RELATED"/>
    <property type="match status" value="1"/>
</dbReference>
<dbReference type="GO" id="GO:0005886">
    <property type="term" value="C:plasma membrane"/>
    <property type="evidence" value="ECO:0007669"/>
    <property type="project" value="UniProtKB-SubCell"/>
</dbReference>
<feature type="transmembrane region" description="Helical" evidence="6">
    <location>
        <begin position="398"/>
        <end position="417"/>
    </location>
</feature>
<dbReference type="KEGG" id="rpon:G3256_03425"/>
<organism evidence="7 8">
    <name type="scientific">Roseobacter ponti</name>
    <dbReference type="NCBI Taxonomy" id="1891787"/>
    <lineage>
        <taxon>Bacteria</taxon>
        <taxon>Pseudomonadati</taxon>
        <taxon>Pseudomonadota</taxon>
        <taxon>Alphaproteobacteria</taxon>
        <taxon>Rhodobacterales</taxon>
        <taxon>Roseobacteraceae</taxon>
        <taxon>Roseobacter</taxon>
    </lineage>
</organism>
<feature type="transmembrane region" description="Helical" evidence="6">
    <location>
        <begin position="373"/>
        <end position="392"/>
    </location>
</feature>
<evidence type="ECO:0000256" key="2">
    <source>
        <dbReference type="ARBA" id="ARBA00022475"/>
    </source>
</evidence>
<keyword evidence="8" id="KW-1185">Reference proteome</keyword>
<keyword evidence="3 6" id="KW-0812">Transmembrane</keyword>
<evidence type="ECO:0000313" key="8">
    <source>
        <dbReference type="Proteomes" id="UP000503308"/>
    </source>
</evidence>
<gene>
    <name evidence="7" type="ORF">G3256_03425</name>
</gene>
<feature type="transmembrane region" description="Helical" evidence="6">
    <location>
        <begin position="188"/>
        <end position="207"/>
    </location>
</feature>
<feature type="transmembrane region" description="Helical" evidence="6">
    <location>
        <begin position="54"/>
        <end position="78"/>
    </location>
</feature>
<feature type="transmembrane region" description="Helical" evidence="6">
    <location>
        <begin position="124"/>
        <end position="143"/>
    </location>
</feature>
<evidence type="ECO:0000313" key="7">
    <source>
        <dbReference type="EMBL" id="QJF50285.1"/>
    </source>
</evidence>